<comment type="caution">
    <text evidence="2">The sequence shown here is derived from an EMBL/GenBank/DDBJ whole genome shotgun (WGS) entry which is preliminary data.</text>
</comment>
<dbReference type="Pfam" id="PF04230">
    <property type="entry name" value="PS_pyruv_trans"/>
    <property type="match status" value="1"/>
</dbReference>
<keyword evidence="2" id="KW-0328">Glycosyltransferase</keyword>
<keyword evidence="2" id="KW-0808">Transferase</keyword>
<dbReference type="EC" id="2.4.-.-" evidence="2"/>
<keyword evidence="3" id="KW-1185">Reference proteome</keyword>
<protein>
    <submittedName>
        <fullName evidence="2">Polysaccharide pyruvyl transferase family protein</fullName>
        <ecNumber evidence="2">2.4.-.-</ecNumber>
    </submittedName>
</protein>
<name>A0ABW3F2X1_9PROT</name>
<reference evidence="3" key="1">
    <citation type="journal article" date="2019" name="Int. J. Syst. Evol. Microbiol.">
        <title>The Global Catalogue of Microorganisms (GCM) 10K type strain sequencing project: providing services to taxonomists for standard genome sequencing and annotation.</title>
        <authorList>
            <consortium name="The Broad Institute Genomics Platform"/>
            <consortium name="The Broad Institute Genome Sequencing Center for Infectious Disease"/>
            <person name="Wu L."/>
            <person name="Ma J."/>
        </authorList>
    </citation>
    <scope>NUCLEOTIDE SEQUENCE [LARGE SCALE GENOMIC DNA]</scope>
    <source>
        <strain evidence="3">CCUG 58412</strain>
    </source>
</reference>
<proteinExistence type="predicted"/>
<gene>
    <name evidence="2" type="ORF">ACFQ1Z_03370</name>
</gene>
<dbReference type="EMBL" id="JBHTKB010000001">
    <property type="protein sequence ID" value="MFD0912580.1"/>
    <property type="molecule type" value="Genomic_DNA"/>
</dbReference>
<evidence type="ECO:0000259" key="1">
    <source>
        <dbReference type="Pfam" id="PF04230"/>
    </source>
</evidence>
<dbReference type="Proteomes" id="UP001597128">
    <property type="component" value="Unassembled WGS sequence"/>
</dbReference>
<dbReference type="RefSeq" id="WP_379057158.1">
    <property type="nucleotide sequence ID" value="NZ_JBHTKB010000001.1"/>
</dbReference>
<evidence type="ECO:0000313" key="2">
    <source>
        <dbReference type="EMBL" id="MFD0912580.1"/>
    </source>
</evidence>
<accession>A0ABW3F2X1</accession>
<sequence length="365" mass="41746">MKKVGILTLPLNDNYGGLLQAVALSGFLSQHGFEVVFLKNEYFKNKWKSLVWSAIARIPFQNVNGARYAHKKRVLHKAFIKNHIPRRTRTLRSIEDFKSIVKQEKLDAIIVGSDQVWRWDYILDGYERYFLSFVDGSKVRKISYAASFGKPQWQAAEKLDEVSKLLADFHAVSARESDGVAICQQLARKDSQLVVDPTLLVKPNFYDQFLIKAKHVSEQKTLLTYVLDEQGKKKDFINAIHESLGTDYAVKSLGLQSDRTAPEWVTAFHDADYVITDSFHGMAFSIMFNKPFVVIGNSHRGVSRFTSLLQQLDLVSRMVDESSLEKYSVKDLVSHKIDYNEINTKLQLLREKSANFLMNALEATR</sequence>
<feature type="domain" description="Polysaccharide pyruvyl transferase" evidence="1">
    <location>
        <begin position="14"/>
        <end position="299"/>
    </location>
</feature>
<dbReference type="InterPro" id="IPR007345">
    <property type="entry name" value="Polysacch_pyruvyl_Trfase"/>
</dbReference>
<dbReference type="GO" id="GO:0016757">
    <property type="term" value="F:glycosyltransferase activity"/>
    <property type="evidence" value="ECO:0007669"/>
    <property type="project" value="UniProtKB-KW"/>
</dbReference>
<organism evidence="2 3">
    <name type="scientific">Methylophilus luteus</name>
    <dbReference type="NCBI Taxonomy" id="640108"/>
    <lineage>
        <taxon>Bacteria</taxon>
        <taxon>Pseudomonadati</taxon>
        <taxon>Pseudomonadota</taxon>
        <taxon>Betaproteobacteria</taxon>
        <taxon>Nitrosomonadales</taxon>
        <taxon>Methylophilaceae</taxon>
        <taxon>Methylophilus</taxon>
    </lineage>
</organism>
<evidence type="ECO:0000313" key="3">
    <source>
        <dbReference type="Proteomes" id="UP001597128"/>
    </source>
</evidence>